<protein>
    <submittedName>
        <fullName evidence="3">Phosphorylated CTD interacting factor 1 WW domain containing protein, putative</fullName>
    </submittedName>
    <submittedName>
        <fullName evidence="5">Phosphorylated CTD interacting factor 1 WW domain family protein</fullName>
    </submittedName>
</protein>
<keyword evidence="7" id="KW-1185">Reference proteome</keyword>
<dbReference type="InterPro" id="IPR022035">
    <property type="entry name" value="PCIF1_WW"/>
</dbReference>
<organism evidence="3 7">
    <name type="scientific">Leishmania donovani</name>
    <dbReference type="NCBI Taxonomy" id="5661"/>
    <lineage>
        <taxon>Eukaryota</taxon>
        <taxon>Discoba</taxon>
        <taxon>Euglenozoa</taxon>
        <taxon>Kinetoplastea</taxon>
        <taxon>Metakinetoplastina</taxon>
        <taxon>Trypanosomatida</taxon>
        <taxon>Trypanosomatidae</taxon>
        <taxon>Leishmaniinae</taxon>
        <taxon>Leishmania</taxon>
    </lineage>
</organism>
<dbReference type="RefSeq" id="XP_003865690.1">
    <property type="nucleotide sequence ID" value="XM_003865642.1"/>
</dbReference>
<accession>E9BUT4</accession>
<dbReference type="GO" id="GO:0099122">
    <property type="term" value="F:RNA polymerase II C-terminal domain binding"/>
    <property type="evidence" value="ECO:0007669"/>
    <property type="project" value="InterPro"/>
</dbReference>
<dbReference type="KEGG" id="ldo:LDBPK_365770"/>
<dbReference type="EMBL" id="RHLC01000054">
    <property type="protein sequence ID" value="TPP48682.1"/>
    <property type="molecule type" value="Genomic_DNA"/>
</dbReference>
<evidence type="ECO:0000256" key="1">
    <source>
        <dbReference type="SAM" id="MobiDB-lite"/>
    </source>
</evidence>
<reference evidence="8" key="6">
    <citation type="submission" date="2019-02" db="EMBL/GenBank/DDBJ databases">
        <title>FDA dAtabase for Regulatory Grade micrObial Sequences (FDA-ARGOS): Supporting development and validation of Infectious Disease Dx tests.</title>
        <authorList>
            <person name="Duncan R."/>
            <person name="Fisher C."/>
            <person name="Tallon L."/>
            <person name="Sadzewicz L."/>
            <person name="Sengamalay N."/>
            <person name="Ott S."/>
            <person name="Godinez A."/>
            <person name="Nagaraj S."/>
            <person name="Vavikolanu K."/>
            <person name="Nadendla S."/>
            <person name="Aluvathingal J."/>
            <person name="Sichtig H."/>
        </authorList>
    </citation>
    <scope>NUCLEOTIDE SEQUENCE [LARGE SCALE GENOMIC DNA]</scope>
    <source>
        <strain evidence="8">FDAARGOS_361</strain>
    </source>
</reference>
<dbReference type="OMA" id="IEPHHAS"/>
<dbReference type="Proteomes" id="UP000318447">
    <property type="component" value="Unassembled WGS sequence"/>
</dbReference>
<dbReference type="Proteomes" id="UP000274082">
    <property type="component" value="Chromosome 36"/>
</dbReference>
<dbReference type="PANTHER" id="PTHR21727">
    <property type="entry name" value="PHOSPHORYLATED CTD INTERACTING FACTOR 1"/>
    <property type="match status" value="1"/>
</dbReference>
<feature type="domain" description="PCIF1 WW" evidence="2">
    <location>
        <begin position="344"/>
        <end position="445"/>
    </location>
</feature>
<dbReference type="VEuPathDB" id="TriTrypDB:LDHU3_36.7670"/>
<reference evidence="5" key="5">
    <citation type="submission" date="2019-02" db="EMBL/GenBank/DDBJ databases">
        <title>FDA dAtabase for Regulatory Grade micrObial Sequences (FDA-ARGOS): Supporting development and validation of Infectious Disease Dx tests.</title>
        <authorList>
            <person name="Duncan R."/>
            <person name="Fisher C."/>
            <person name="Tallon L.J."/>
            <person name="Sadzewicz L."/>
            <person name="Sengamalay N."/>
            <person name="Ott S."/>
            <person name="Godinez A."/>
            <person name="Nagaraj S."/>
            <person name="Nadendla S."/>
            <person name="Sichtig H."/>
        </authorList>
    </citation>
    <scope>NUCLEOTIDE SEQUENCE</scope>
    <source>
        <strain evidence="5">FDAARGOS_361</strain>
    </source>
</reference>
<dbReference type="PANTHER" id="PTHR21727:SF0">
    <property type="entry name" value="MRNA (2'-O-METHYLADENOSINE-N(6)-)-METHYLTRANSFERASE"/>
    <property type="match status" value="1"/>
</dbReference>
<reference evidence="4 6" key="1">
    <citation type="journal article" date="2011" name="Genome Res.">
        <title>Whole genome sequencing of multiple Leishmania donovani clinical isolates provides insights into population structure and mechanisms of drug resistance.</title>
        <authorList>
            <person name="Downing T."/>
            <person name="Imamura H."/>
            <person name="Decuypere S."/>
            <person name="Clark T.G."/>
            <person name="Coombs G.H."/>
            <person name="Cotton J.A."/>
            <person name="Hilley J.D."/>
            <person name="de Doncker S."/>
            <person name="Maes I."/>
            <person name="Mottram J.C."/>
            <person name="Quail M.A."/>
            <person name="Rijal S."/>
            <person name="Sanders M."/>
            <person name="Schonian G."/>
            <person name="Stark O."/>
            <person name="Sundar S."/>
            <person name="Vanaerschot M."/>
            <person name="Hertz-Fowler C."/>
            <person name="Dujardin J.C."/>
            <person name="Berriman M."/>
        </authorList>
    </citation>
    <scope>NUCLEOTIDE SEQUENCE [LARGE SCALE GENOMIC DNA]</scope>
    <source>
        <strain evidence="4 6">BPK282A1</strain>
    </source>
</reference>
<reference evidence="6" key="3">
    <citation type="submission" date="2011-02" db="EMBL/GenBank/DDBJ databases">
        <title>Whole genome sequencing of Leishmania donovani clinical lines reveals dynamic variation related to drug resistance.</title>
        <authorList>
            <person name="Downing T."/>
            <person name="Imamura H."/>
            <person name="Sanders M."/>
            <person name="Decuypere S."/>
            <person name="Hertz-Fowler C."/>
            <person name="Clark T.G."/>
            <person name="Rijal S."/>
            <person name="Sundar S."/>
            <person name="Quail M.A."/>
            <person name="De Doncker S."/>
            <person name="Maes I."/>
            <person name="Vanaerschot M."/>
            <person name="Stark O."/>
            <person name="Schonian G."/>
            <person name="Dujardin J.C."/>
            <person name="Berriman M."/>
        </authorList>
    </citation>
    <scope>NUCLEOTIDE SEQUENCE [LARGE SCALE GENOMIC DNA]</scope>
    <source>
        <strain evidence="6">BPK282A1</strain>
    </source>
</reference>
<name>A0A3Q8IGM5_LEIDO</name>
<feature type="region of interest" description="Disordered" evidence="1">
    <location>
        <begin position="570"/>
        <end position="596"/>
    </location>
</feature>
<evidence type="ECO:0000313" key="3">
    <source>
        <dbReference type="EMBL" id="AYU83935.1"/>
    </source>
</evidence>
<gene>
    <name evidence="5" type="ORF">CGC21_15160</name>
    <name evidence="4" type="ORF">LDBPK_365770</name>
    <name evidence="3" type="ORF">LdCL_360065100</name>
</gene>
<dbReference type="VEuPathDB" id="TriTrypDB:LdCL_360065100"/>
<dbReference type="GeneID" id="13388576"/>
<feature type="domain" description="PCIF1 WW" evidence="2">
    <location>
        <begin position="494"/>
        <end position="569"/>
    </location>
</feature>
<sequence>MQSALEEILRYRAALAVQAELERLCKAHLPASPSSDARGLLPSAIFEGHQSLATTAVHPSDVRHRERVQQTREWVHPILDVRRQADVVEVSRTATTAATRLRLVAMQYVQGDILGVVEPAELTADAGAETCAQSSTRCVSVKKLRLATPEPFYHDALLPALEAIEPHHASKNLLDLWLTKLCGAANKMDTSFNQKRKAAWQMADEATYIFYAVRKQLAERIGTVRMHNGQDGGERPWKLKVHLQSGDVHLLAALSSVAASTRGSGRSAETAVVIDLVGRAVDCSEWVSLREWLTLSAPSHGEPLASHEQLGVEWTVLSDAALRLRIPIRPAVVLRLHTRYIARQRAETSAAADSFPHALARLLLRYHGLCGGRMEKESGWQAAVPPPVMDAFEHHHQGSLSPQRPTVVVECFASPFNATRPFFFSVFHDTDAAFGSLGNFFACCDVAACVAAADAAVGPSCGVARAREESSAPCASGGAVATVSLASQPHRLLRLECNPPFVHEVIAAAFAHLLRWLEGASSTTAVSILIIVPDSGQAHAAKVRATIEESRFCRWVRSLPPPDCLYVHGANHQDHSGSGESSLHLGGRKRPRDTSSAATAPSWIAVHAGSLVRLSCPTRLMIIQDDEAEHACTGATIGAEVCAAWSRLSHAVSSAVR</sequence>
<dbReference type="AlphaFoldDB" id="A0A3Q8IGM5"/>
<dbReference type="OrthoDB" id="193787at2759"/>
<evidence type="ECO:0000313" key="6">
    <source>
        <dbReference type="Proteomes" id="UP000008980"/>
    </source>
</evidence>
<evidence type="ECO:0000313" key="4">
    <source>
        <dbReference type="EMBL" id="CBZ39013.1"/>
    </source>
</evidence>
<dbReference type="EMBL" id="FR799623">
    <property type="protein sequence ID" value="CBZ39013.1"/>
    <property type="molecule type" value="Genomic_DNA"/>
</dbReference>
<accession>A0A3Q8IGM5</accession>
<reference evidence="4" key="2">
    <citation type="submission" date="2011-01" db="EMBL/GenBank/DDBJ databases">
        <authorList>
            <person name="Zhao B.P."/>
            <person name="Ren Z.A."/>
            <person name="Li C.D."/>
        </authorList>
    </citation>
    <scope>NUCLEOTIDE SEQUENCE</scope>
    <source>
        <strain evidence="4">BPK282A1</strain>
    </source>
</reference>
<evidence type="ECO:0000313" key="8">
    <source>
        <dbReference type="Proteomes" id="UP000318447"/>
    </source>
</evidence>
<dbReference type="VEuPathDB" id="TriTrypDB:LdBPK_365770.1"/>
<reference evidence="3 7" key="4">
    <citation type="journal article" date="2018" name="Sci. Rep.">
        <title>A complete Leishmania donovani reference genome identifies novel genetic variations associated with virulence.</title>
        <authorList>
            <person name="Lypaczewski P."/>
            <person name="Hoshizaki J."/>
            <person name="Zhang W.-W."/>
            <person name="McCall L.-I."/>
            <person name="Torcivia-Rodriguez J."/>
            <person name="Simonyan V."/>
            <person name="Kaur A."/>
            <person name="Dewar K."/>
            <person name="Matlashewski G."/>
        </authorList>
    </citation>
    <scope>NUCLEOTIDE SEQUENCE [LARGE SCALE GENOMIC DNA]</scope>
    <source>
        <strain evidence="3 7">LdCL</strain>
    </source>
</reference>
<dbReference type="EMBL" id="CP029535">
    <property type="protein sequence ID" value="AYU83935.1"/>
    <property type="molecule type" value="Genomic_DNA"/>
</dbReference>
<proteinExistence type="predicted"/>
<dbReference type="GO" id="GO:0016422">
    <property type="term" value="F:mRNA (2'-O-methyladenosine-N6-)-methyltransferase activity"/>
    <property type="evidence" value="ECO:0007669"/>
    <property type="project" value="InterPro"/>
</dbReference>
<evidence type="ECO:0000313" key="5">
    <source>
        <dbReference type="EMBL" id="TPP48682.1"/>
    </source>
</evidence>
<evidence type="ECO:0000313" key="7">
    <source>
        <dbReference type="Proteomes" id="UP000274082"/>
    </source>
</evidence>
<dbReference type="Pfam" id="PF12237">
    <property type="entry name" value="PCIF1_WW"/>
    <property type="match status" value="2"/>
</dbReference>
<dbReference type="InterPro" id="IPR039881">
    <property type="entry name" value="PCIF1-like"/>
</dbReference>
<dbReference type="Proteomes" id="UP000008980">
    <property type="component" value="Chromosome 36"/>
</dbReference>
<evidence type="ECO:0000259" key="2">
    <source>
        <dbReference type="Pfam" id="PF12237"/>
    </source>
</evidence>